<feature type="non-terminal residue" evidence="20">
    <location>
        <position position="1"/>
    </location>
</feature>
<dbReference type="GO" id="GO:0045505">
    <property type="term" value="F:dynein intermediate chain binding"/>
    <property type="evidence" value="ECO:0007669"/>
    <property type="project" value="InterPro"/>
</dbReference>
<evidence type="ECO:0000256" key="6">
    <source>
        <dbReference type="ARBA" id="ARBA00022840"/>
    </source>
</evidence>
<dbReference type="InterPro" id="IPR041228">
    <property type="entry name" value="Dynein_C"/>
</dbReference>
<evidence type="ECO:0000256" key="3">
    <source>
        <dbReference type="ARBA" id="ARBA00022701"/>
    </source>
</evidence>
<dbReference type="FunFam" id="1.20.920.20:FF:000001">
    <property type="entry name" value="dynein heavy chain 2, axonemal"/>
    <property type="match status" value="1"/>
</dbReference>
<evidence type="ECO:0000259" key="15">
    <source>
        <dbReference type="Pfam" id="PF12777"/>
    </source>
</evidence>
<evidence type="ECO:0000313" key="20">
    <source>
        <dbReference type="EMBL" id="JAP91078.1"/>
    </source>
</evidence>
<feature type="domain" description="Dynein heavy chain ATP-binding dynein motor region" evidence="17">
    <location>
        <begin position="510"/>
        <end position="732"/>
    </location>
</feature>
<dbReference type="EMBL" id="GDID01005528">
    <property type="protein sequence ID" value="JAP91078.1"/>
    <property type="molecule type" value="Transcribed_RNA"/>
</dbReference>
<dbReference type="InterPro" id="IPR035706">
    <property type="entry name" value="AAA_9"/>
</dbReference>
<feature type="coiled-coil region" evidence="13">
    <location>
        <begin position="356"/>
        <end position="421"/>
    </location>
</feature>
<dbReference type="Gene3D" id="1.10.8.720">
    <property type="entry name" value="Region D6 of dynein motor"/>
    <property type="match status" value="1"/>
</dbReference>
<protein>
    <submittedName>
        <fullName evidence="20">Dynein heavy chain</fullName>
    </submittedName>
</protein>
<evidence type="ECO:0000256" key="4">
    <source>
        <dbReference type="ARBA" id="ARBA00022737"/>
    </source>
</evidence>
<name>A0A146K3R8_9EUKA</name>
<dbReference type="Pfam" id="PF18198">
    <property type="entry name" value="AAA_lid_11"/>
    <property type="match status" value="1"/>
</dbReference>
<dbReference type="Gene3D" id="1.10.8.1220">
    <property type="match status" value="1"/>
</dbReference>
<feature type="domain" description="Dynein heavy chain region D6 P-loop" evidence="14">
    <location>
        <begin position="1013"/>
        <end position="1138"/>
    </location>
</feature>
<sequence length="1717" mass="196367">FTSKVRDRLHIVLCMSPSGDEFRARLRTYPSLLTCMSIVWFHQWPRSALLDVSKRILTDDLQKVDFEAIVGPDSDNQLKYAKQLALKLAPVATEIHSNTERLLENYAKETNRKHYLPPATFLDLLSIYSTLLNTRIKEIATRLQQFKTGVQRLIDAKNQVETLQKQQEELKPILEQKTIATNELIEQINVETVQVNELRKKALEDAQIVAVQTKDCQMIAADADRDLKACEPIIQEATRAVDNIDSGMIAEMKQVKNPAPLVFLTMQSVAILLGYKPDWAGCVQMFSNSQFLTTLKEYDKNNIADTILKALKKYTETKQYDLTAIERVSVACKSLAVWVLAIEKYAQVYREVEPKRKRLQQANDDLKIKQDALKVKQDQLKKVEDAFQELQNKFNQSNNEKLNLEKAMELTKARLDRAEKLTDALGDERVRWVKQSEELQELITMVVGDVFLASCGIGYFGAFTRDYRTKLITYWHGLLEIYGVKTQPIQQILQKGLFGLISSDEIVIERWKDCGLPNDMQSIDNAVIMDQVMKQKWPLLIDPQNQAANFIKKLEKKITIIRPSQGDIIHKFESALREGYTVILEGVGEKLDPTLQPIIEKQFVQTPGGQQSVNLGGDQSIEINKDFKLYITTKLQNPRYTPEIHAKLQVINFSISVDALESQILNEVIQLEYPKLEETRVELAKDASDNRKMQLELADKILFNLSSFKGSVLDNEPLINVLNQSKKLSQVIKEKEIASASTKIEIAKYYEFYKPIGTRAALVYFLISDMSMVEQMYLFALGYYKSLVQQEIKKISDHQGDQEKISERVRIIIEKLTFSLFNSISRGLFEKDKNIFAFLLGCRIQQRAGLIKPEEWNIFVKGKVYANIFLQDPINTSDKSPEKLQLLEKFQKVDLNDKIKAQVEAMINISYLRPLAKTILENYEGLRRILKSSKAPQDIINFIITMGVENVNQSVKEMIDEQTSPFQRLILLKLIAEEFFYLAIPQLVEILIDKRYSSIQPQSIKQLYLDSNQYSPMLFIISEGVDPVAQTSQLAEEMKQQVSIISLGKGQTPLVKSEIKKATAEGRWVFLQNVHLAAADFLPELELMVETINLSQSQTSSQLDYLNLPVNPSFRLLLSSTPTDTFPQSVLQASLKCTTEPPLGMKKNILRQVQMFDQSKFEFDQLKAKIPSSLSSEGVILTWKRVVYSLMYFHSQILERKKFGPQGYNLNYDFNDTDLEMCILTLEDFFQKSFQSPQNSQDVFIQLDWRALEFIFSAVHYSGKVNDSWDKRCVDTMLKNVVGQKLVRCSNSGIAETALPFNWVESDHRYSLNFISHSTSLQDVMNKVNNLPSLDSTRVFGMSENSDIVNQQSEAFRIVQRVLGVSADCLQQIQQHAEQKIEQTKTEPQNTKELTKEEQLALTKEKIHQLNLKVFGEEVKTKTVDEIVKSITETLLKKLPQQLNINDATPQSMGYDEHGVPLCMTTILKQEMERFNVLLQFIKKSLVNVGLAIKGDVILSQDLEDQYKSLYVGKVPAAWSKIAYPSLKPLATWFDDLILRLTFMHKWLTDSIPTSFWISGLYFPQGFVTALLQTHARKYKISIDSLKFEFQFSQQIWDDHTGANLSQQNKNEKEPTAAWIHGLYVDCGYFSEEEMKLKASKEGILYPKMPFIKLVPTNSTVDQQGYKSPVYKTSQRAGVLSSTGHSTNFILPIILPSDEPEDFFVRLGTALLCQLDE</sequence>
<evidence type="ECO:0000256" key="11">
    <source>
        <dbReference type="ARBA" id="ARBA00023212"/>
    </source>
</evidence>
<dbReference type="FunFam" id="1.10.8.1220:FF:000001">
    <property type="entry name" value="Dynein axonemal heavy chain 5"/>
    <property type="match status" value="1"/>
</dbReference>
<dbReference type="Gene3D" id="3.10.490.20">
    <property type="match status" value="1"/>
</dbReference>
<dbReference type="GO" id="GO:0008569">
    <property type="term" value="F:minus-end-directed microtubule motor activity"/>
    <property type="evidence" value="ECO:0007669"/>
    <property type="project" value="InterPro"/>
</dbReference>
<evidence type="ECO:0000256" key="9">
    <source>
        <dbReference type="ARBA" id="ARBA00023069"/>
    </source>
</evidence>
<dbReference type="InterPro" id="IPR042219">
    <property type="entry name" value="AAA_lid_11_sf"/>
</dbReference>
<proteinExistence type="predicted"/>
<dbReference type="Pfam" id="PF03028">
    <property type="entry name" value="Dynein_heavy"/>
    <property type="match status" value="1"/>
</dbReference>
<evidence type="ECO:0000256" key="5">
    <source>
        <dbReference type="ARBA" id="ARBA00022741"/>
    </source>
</evidence>
<feature type="domain" description="Dynein heavy chain C-terminal" evidence="19">
    <location>
        <begin position="1418"/>
        <end position="1713"/>
    </location>
</feature>
<evidence type="ECO:0000256" key="13">
    <source>
        <dbReference type="SAM" id="Coils"/>
    </source>
</evidence>
<dbReference type="FunFam" id="3.40.50.300:FF:000049">
    <property type="entry name" value="Dynein, axonemal, heavy chain 5"/>
    <property type="match status" value="1"/>
</dbReference>
<organism evidence="20">
    <name type="scientific">Trepomonas sp. PC1</name>
    <dbReference type="NCBI Taxonomy" id="1076344"/>
    <lineage>
        <taxon>Eukaryota</taxon>
        <taxon>Metamonada</taxon>
        <taxon>Diplomonadida</taxon>
        <taxon>Hexamitidae</taxon>
        <taxon>Hexamitinae</taxon>
        <taxon>Trepomonas</taxon>
    </lineage>
</organism>
<dbReference type="Pfam" id="PF12781">
    <property type="entry name" value="AAA_9"/>
    <property type="match status" value="1"/>
</dbReference>
<evidence type="ECO:0000256" key="10">
    <source>
        <dbReference type="ARBA" id="ARBA00023175"/>
    </source>
</evidence>
<dbReference type="InterPro" id="IPR026983">
    <property type="entry name" value="DHC"/>
</dbReference>
<keyword evidence="12" id="KW-0966">Cell projection</keyword>
<reference evidence="20" key="1">
    <citation type="submission" date="2015-07" db="EMBL/GenBank/DDBJ databases">
        <title>Adaptation to a free-living lifestyle via gene acquisitions in the diplomonad Trepomonas sp. PC1.</title>
        <authorList>
            <person name="Xu F."/>
            <person name="Jerlstrom-Hultqvist J."/>
            <person name="Kolisko M."/>
            <person name="Simpson A.G.B."/>
            <person name="Roger A.J."/>
            <person name="Svard S.G."/>
            <person name="Andersson J.O."/>
        </authorList>
    </citation>
    <scope>NUCLEOTIDE SEQUENCE</scope>
    <source>
        <strain evidence="20">PC1</strain>
    </source>
</reference>
<comment type="subcellular location">
    <subcellularLocation>
        <location evidence="1">Cytoplasm</location>
        <location evidence="1">Cytoskeleton</location>
        <location evidence="1">Cilium axoneme</location>
    </subcellularLocation>
</comment>
<evidence type="ECO:0000259" key="19">
    <source>
        <dbReference type="Pfam" id="PF18199"/>
    </source>
</evidence>
<feature type="domain" description="Dynein heavy chain AAA module D4" evidence="16">
    <location>
        <begin position="1"/>
        <end position="131"/>
    </location>
</feature>
<keyword evidence="11" id="KW-0206">Cytoskeleton</keyword>
<dbReference type="GO" id="GO:0005930">
    <property type="term" value="C:axoneme"/>
    <property type="evidence" value="ECO:0007669"/>
    <property type="project" value="UniProtKB-SubCell"/>
</dbReference>
<dbReference type="InterPro" id="IPR027417">
    <property type="entry name" value="P-loop_NTPase"/>
</dbReference>
<evidence type="ECO:0000259" key="17">
    <source>
        <dbReference type="Pfam" id="PF12781"/>
    </source>
</evidence>
<dbReference type="InterPro" id="IPR043160">
    <property type="entry name" value="Dynein_C_barrel"/>
</dbReference>
<keyword evidence="2" id="KW-0963">Cytoplasm</keyword>
<keyword evidence="3" id="KW-0493">Microtubule</keyword>
<dbReference type="GO" id="GO:0051959">
    <property type="term" value="F:dynein light intermediate chain binding"/>
    <property type="evidence" value="ECO:0007669"/>
    <property type="project" value="InterPro"/>
</dbReference>
<dbReference type="Gene3D" id="6.10.140.1060">
    <property type="match status" value="1"/>
</dbReference>
<evidence type="ECO:0000256" key="8">
    <source>
        <dbReference type="ARBA" id="ARBA00023054"/>
    </source>
</evidence>
<keyword evidence="4" id="KW-0677">Repeat</keyword>
<dbReference type="InterPro" id="IPR024317">
    <property type="entry name" value="Dynein_heavy_chain_D4_dom"/>
</dbReference>
<dbReference type="Gene3D" id="3.40.50.300">
    <property type="entry name" value="P-loop containing nucleotide triphosphate hydrolases"/>
    <property type="match status" value="3"/>
</dbReference>
<feature type="domain" description="Dynein heavy chain AAA lid" evidence="18">
    <location>
        <begin position="1183"/>
        <end position="1345"/>
    </location>
</feature>
<evidence type="ECO:0000256" key="1">
    <source>
        <dbReference type="ARBA" id="ARBA00004430"/>
    </source>
</evidence>
<dbReference type="GO" id="GO:0007018">
    <property type="term" value="P:microtubule-based movement"/>
    <property type="evidence" value="ECO:0007669"/>
    <property type="project" value="InterPro"/>
</dbReference>
<dbReference type="FunFam" id="3.10.490.20:FF:000005">
    <property type="entry name" value="Dynein axonemal heavy chain 6"/>
    <property type="match status" value="1"/>
</dbReference>
<keyword evidence="10" id="KW-0505">Motor protein</keyword>
<evidence type="ECO:0000259" key="16">
    <source>
        <dbReference type="Pfam" id="PF12780"/>
    </source>
</evidence>
<evidence type="ECO:0000259" key="18">
    <source>
        <dbReference type="Pfam" id="PF18198"/>
    </source>
</evidence>
<dbReference type="GO" id="GO:0005874">
    <property type="term" value="C:microtubule"/>
    <property type="evidence" value="ECO:0007669"/>
    <property type="project" value="UniProtKB-KW"/>
</dbReference>
<dbReference type="Gene3D" id="1.20.920.20">
    <property type="match status" value="1"/>
</dbReference>
<dbReference type="InterPro" id="IPR041658">
    <property type="entry name" value="AAA_lid_11"/>
</dbReference>
<evidence type="ECO:0000256" key="12">
    <source>
        <dbReference type="ARBA" id="ARBA00023273"/>
    </source>
</evidence>
<evidence type="ECO:0000256" key="7">
    <source>
        <dbReference type="ARBA" id="ARBA00023017"/>
    </source>
</evidence>
<dbReference type="InterPro" id="IPR004273">
    <property type="entry name" value="Dynein_heavy_D6_P-loop"/>
</dbReference>
<dbReference type="Pfam" id="PF18199">
    <property type="entry name" value="Dynein_C"/>
    <property type="match status" value="1"/>
</dbReference>
<dbReference type="GO" id="GO:0030286">
    <property type="term" value="C:dynein complex"/>
    <property type="evidence" value="ECO:0007669"/>
    <property type="project" value="UniProtKB-KW"/>
</dbReference>
<keyword evidence="6" id="KW-0067">ATP-binding</keyword>
<keyword evidence="7" id="KW-0243">Dynein</keyword>
<evidence type="ECO:0000256" key="2">
    <source>
        <dbReference type="ARBA" id="ARBA00022490"/>
    </source>
</evidence>
<dbReference type="InterPro" id="IPR024743">
    <property type="entry name" value="Dynein_HC_stalk"/>
</dbReference>
<dbReference type="Gene3D" id="1.20.1270.280">
    <property type="match status" value="1"/>
</dbReference>
<keyword evidence="9" id="KW-0969">Cilium</keyword>
<dbReference type="GO" id="GO:0005524">
    <property type="term" value="F:ATP binding"/>
    <property type="evidence" value="ECO:0007669"/>
    <property type="project" value="UniProtKB-KW"/>
</dbReference>
<feature type="domain" description="Dynein heavy chain coiled coil stalk" evidence="15">
    <location>
        <begin position="147"/>
        <end position="473"/>
    </location>
</feature>
<gene>
    <name evidence="20" type="ORF">TPC1_17411</name>
</gene>
<dbReference type="Pfam" id="PF12780">
    <property type="entry name" value="AAA_8"/>
    <property type="match status" value="1"/>
</dbReference>
<dbReference type="PANTHER" id="PTHR22878">
    <property type="entry name" value="DYNEIN HEAVY CHAIN 6, AXONEMAL-LIKE-RELATED"/>
    <property type="match status" value="1"/>
</dbReference>
<evidence type="ECO:0000259" key="14">
    <source>
        <dbReference type="Pfam" id="PF03028"/>
    </source>
</evidence>
<keyword evidence="8 13" id="KW-0175">Coiled coil</keyword>
<keyword evidence="5" id="KW-0547">Nucleotide-binding</keyword>
<accession>A0A146K3R8</accession>
<dbReference type="Pfam" id="PF12777">
    <property type="entry name" value="MT"/>
    <property type="match status" value="1"/>
</dbReference>
<dbReference type="FunFam" id="3.40.50.300:FF:000320">
    <property type="entry name" value="Dynein, axonemal, heavy chain 5"/>
    <property type="match status" value="1"/>
</dbReference>